<comment type="similarity">
    <text evidence="6">Belongs to the ThrE exporter (TC 2.A.79) family.</text>
</comment>
<evidence type="ECO:0000256" key="1">
    <source>
        <dbReference type="ARBA" id="ARBA00004651"/>
    </source>
</evidence>
<dbReference type="PANTHER" id="PTHR34390">
    <property type="entry name" value="UPF0442 PROTEIN YJJB-RELATED"/>
    <property type="match status" value="1"/>
</dbReference>
<dbReference type="InterPro" id="IPR010619">
    <property type="entry name" value="ThrE-like_N"/>
</dbReference>
<protein>
    <submittedName>
        <fullName evidence="9">Threonine/serine exporter</fullName>
    </submittedName>
</protein>
<name>A0ABM6U0C1_FUSVA</name>
<organism evidence="9 10">
    <name type="scientific">Fusobacterium varium ATCC 27725</name>
    <dbReference type="NCBI Taxonomy" id="469618"/>
    <lineage>
        <taxon>Bacteria</taxon>
        <taxon>Fusobacteriati</taxon>
        <taxon>Fusobacteriota</taxon>
        <taxon>Fusobacteriia</taxon>
        <taxon>Fusobacteriales</taxon>
        <taxon>Fusobacteriaceae</taxon>
        <taxon>Fusobacterium</taxon>
    </lineage>
</organism>
<dbReference type="PANTHER" id="PTHR34390:SF2">
    <property type="entry name" value="SUCCINATE TRANSPORTER SUBUNIT YJJP-RELATED"/>
    <property type="match status" value="1"/>
</dbReference>
<reference evidence="10" key="1">
    <citation type="journal article" date="2018" name="MSphere">
        <title>Fusobacterium Genomics Using MinION and Illumina Sequencing Enables Genome Completion and Correction.</title>
        <authorList>
            <person name="Todd S.M."/>
            <person name="Settlage R.E."/>
            <person name="Lahmers K.K."/>
            <person name="Slade D.J."/>
        </authorList>
    </citation>
    <scope>NUCLEOTIDE SEQUENCE [LARGE SCALE GENOMIC DNA]</scope>
    <source>
        <strain evidence="10">ATCC 27725</strain>
    </source>
</reference>
<feature type="domain" description="Threonine/serine exporter-like N-terminal" evidence="8">
    <location>
        <begin position="13"/>
        <end position="247"/>
    </location>
</feature>
<sequence>MDKKTEYKILSLACLTGKIMLQNGSEVYRVENHICQVAEHYGMTPQCFATLTCIIITLKNSEGEVISLVERVTSRTTNLDKVYQVYSLIRNISNYSCDELREELLKIENEKPYSFFINVAGNCIGAGFFTFLFSGNIREFLAAFLCGILIAIATRITDTLKLGTFFTNLLCGGISSGTACLFLHLGFITDVSIPIISTLMILVPGVAFINSMRDIFSGDLVTGLSRLGEVAMIGTSIAVGSGIALKLLLNLGRAY</sequence>
<keyword evidence="3 7" id="KW-0812">Transmembrane</keyword>
<keyword evidence="5 7" id="KW-0472">Membrane</keyword>
<dbReference type="InterPro" id="IPR050539">
    <property type="entry name" value="ThrE_Dicarb/AminoAcid_Exp"/>
</dbReference>
<evidence type="ECO:0000256" key="7">
    <source>
        <dbReference type="SAM" id="Phobius"/>
    </source>
</evidence>
<dbReference type="Proteomes" id="UP000241238">
    <property type="component" value="Chromosome"/>
</dbReference>
<comment type="subcellular location">
    <subcellularLocation>
        <location evidence="1">Cell membrane</location>
        <topology evidence="1">Multi-pass membrane protein</topology>
    </subcellularLocation>
</comment>
<dbReference type="RefSeq" id="WP_005951117.1">
    <property type="nucleotide sequence ID" value="NZ_CP028103.1"/>
</dbReference>
<dbReference type="GeneID" id="77466427"/>
<gene>
    <name evidence="9" type="ORF">C4N18_00365</name>
</gene>
<proteinExistence type="inferred from homology"/>
<evidence type="ECO:0000259" key="8">
    <source>
        <dbReference type="Pfam" id="PF06738"/>
    </source>
</evidence>
<feature type="transmembrane region" description="Helical" evidence="7">
    <location>
        <begin position="230"/>
        <end position="249"/>
    </location>
</feature>
<evidence type="ECO:0000256" key="5">
    <source>
        <dbReference type="ARBA" id="ARBA00023136"/>
    </source>
</evidence>
<evidence type="ECO:0000256" key="2">
    <source>
        <dbReference type="ARBA" id="ARBA00022475"/>
    </source>
</evidence>
<evidence type="ECO:0000256" key="4">
    <source>
        <dbReference type="ARBA" id="ARBA00022989"/>
    </source>
</evidence>
<evidence type="ECO:0000256" key="3">
    <source>
        <dbReference type="ARBA" id="ARBA00022692"/>
    </source>
</evidence>
<keyword evidence="2" id="KW-1003">Cell membrane</keyword>
<feature type="transmembrane region" description="Helical" evidence="7">
    <location>
        <begin position="191"/>
        <end position="209"/>
    </location>
</feature>
<keyword evidence="10" id="KW-1185">Reference proteome</keyword>
<feature type="transmembrane region" description="Helical" evidence="7">
    <location>
        <begin position="115"/>
        <end position="134"/>
    </location>
</feature>
<dbReference type="Pfam" id="PF06738">
    <property type="entry name" value="ThrE"/>
    <property type="match status" value="1"/>
</dbReference>
<evidence type="ECO:0000313" key="10">
    <source>
        <dbReference type="Proteomes" id="UP000241238"/>
    </source>
</evidence>
<evidence type="ECO:0000256" key="6">
    <source>
        <dbReference type="ARBA" id="ARBA00034125"/>
    </source>
</evidence>
<evidence type="ECO:0000313" key="9">
    <source>
        <dbReference type="EMBL" id="AVQ29748.1"/>
    </source>
</evidence>
<keyword evidence="4 7" id="KW-1133">Transmembrane helix</keyword>
<accession>A0ABM6U0C1</accession>
<feature type="transmembrane region" description="Helical" evidence="7">
    <location>
        <begin position="140"/>
        <end position="158"/>
    </location>
</feature>
<dbReference type="EMBL" id="CP028103">
    <property type="protein sequence ID" value="AVQ29748.1"/>
    <property type="molecule type" value="Genomic_DNA"/>
</dbReference>
<feature type="transmembrane region" description="Helical" evidence="7">
    <location>
        <begin position="165"/>
        <end position="185"/>
    </location>
</feature>